<evidence type="ECO:0000313" key="3">
    <source>
        <dbReference type="Proteomes" id="UP000095038"/>
    </source>
</evidence>
<name>A0A1D2VEQ6_9ASCO</name>
<reference evidence="3" key="1">
    <citation type="submission" date="2016-05" db="EMBL/GenBank/DDBJ databases">
        <title>Comparative genomics of biotechnologically important yeasts.</title>
        <authorList>
            <consortium name="DOE Joint Genome Institute"/>
            <person name="Riley R."/>
            <person name="Haridas S."/>
            <person name="Wolfe K.H."/>
            <person name="Lopes M.R."/>
            <person name="Hittinger C.T."/>
            <person name="Goker M."/>
            <person name="Salamov A."/>
            <person name="Wisecaver J."/>
            <person name="Long T.M."/>
            <person name="Aerts A.L."/>
            <person name="Barry K."/>
            <person name="Choi C."/>
            <person name="Clum A."/>
            <person name="Coughlan A.Y."/>
            <person name="Deshpande S."/>
            <person name="Douglass A.P."/>
            <person name="Hanson S.J."/>
            <person name="Klenk H.-P."/>
            <person name="Labutti K."/>
            <person name="Lapidus A."/>
            <person name="Lindquist E."/>
            <person name="Lipzen A."/>
            <person name="Meier-Kolthoff J.P."/>
            <person name="Ohm R.A."/>
            <person name="Otillar R.P."/>
            <person name="Pangilinan J."/>
            <person name="Peng Y."/>
            <person name="Rokas A."/>
            <person name="Rosa C.A."/>
            <person name="Scheuner C."/>
            <person name="Sibirny A.A."/>
            <person name="Slot J.C."/>
            <person name="Stielow J.B."/>
            <person name="Sun H."/>
            <person name="Kurtzman C.P."/>
            <person name="Blackwell M."/>
            <person name="Grigoriev I.V."/>
            <person name="Jeffries T.W."/>
        </authorList>
    </citation>
    <scope>NUCLEOTIDE SEQUENCE [LARGE SCALE GENOMIC DNA]</scope>
    <source>
        <strain evidence="3">DSM 1968</strain>
    </source>
</reference>
<dbReference type="EMBL" id="KV454483">
    <property type="protein sequence ID" value="ODV60062.1"/>
    <property type="molecule type" value="Genomic_DNA"/>
</dbReference>
<gene>
    <name evidence="2" type="ORF">ASCRUDRAFT_76585</name>
</gene>
<protein>
    <submittedName>
        <fullName evidence="2">Uncharacterized protein</fullName>
    </submittedName>
</protein>
<dbReference type="GeneID" id="30967167"/>
<evidence type="ECO:0000256" key="1">
    <source>
        <dbReference type="SAM" id="MobiDB-lite"/>
    </source>
</evidence>
<organism evidence="2 3">
    <name type="scientific">Ascoidea rubescens DSM 1968</name>
    <dbReference type="NCBI Taxonomy" id="1344418"/>
    <lineage>
        <taxon>Eukaryota</taxon>
        <taxon>Fungi</taxon>
        <taxon>Dikarya</taxon>
        <taxon>Ascomycota</taxon>
        <taxon>Saccharomycotina</taxon>
        <taxon>Saccharomycetes</taxon>
        <taxon>Ascoideaceae</taxon>
        <taxon>Ascoidea</taxon>
    </lineage>
</organism>
<dbReference type="InParanoid" id="A0A1D2VEQ6"/>
<dbReference type="AlphaFoldDB" id="A0A1D2VEQ6"/>
<proteinExistence type="predicted"/>
<feature type="region of interest" description="Disordered" evidence="1">
    <location>
        <begin position="1"/>
        <end position="20"/>
    </location>
</feature>
<keyword evidence="3" id="KW-1185">Reference proteome</keyword>
<dbReference type="Proteomes" id="UP000095038">
    <property type="component" value="Unassembled WGS sequence"/>
</dbReference>
<feature type="compositionally biased region" description="Polar residues" evidence="1">
    <location>
        <begin position="1"/>
        <end position="11"/>
    </location>
</feature>
<feature type="non-terminal residue" evidence="2">
    <location>
        <position position="1"/>
    </location>
</feature>
<sequence length="58" mass="6246">MQQSSTPSSLLTALDDHNTDGPDLADPICKNVCCSQPQLLHQNKTYPIAHSLSASKHS</sequence>
<dbReference type="RefSeq" id="XP_020046369.1">
    <property type="nucleotide sequence ID" value="XM_020193531.1"/>
</dbReference>
<evidence type="ECO:0000313" key="2">
    <source>
        <dbReference type="EMBL" id="ODV60062.1"/>
    </source>
</evidence>
<accession>A0A1D2VEQ6</accession>